<feature type="compositionally biased region" description="Polar residues" evidence="1">
    <location>
        <begin position="73"/>
        <end position="88"/>
    </location>
</feature>
<evidence type="ECO:0000313" key="2">
    <source>
        <dbReference type="EMBL" id="JAD92761.1"/>
    </source>
</evidence>
<proteinExistence type="predicted"/>
<reference evidence="2" key="2">
    <citation type="journal article" date="2015" name="Data Brief">
        <title>Shoot transcriptome of the giant reed, Arundo donax.</title>
        <authorList>
            <person name="Barrero R.A."/>
            <person name="Guerrero F.D."/>
            <person name="Moolhuijzen P."/>
            <person name="Goolsby J.A."/>
            <person name="Tidwell J."/>
            <person name="Bellgard S.E."/>
            <person name="Bellgard M.I."/>
        </authorList>
    </citation>
    <scope>NUCLEOTIDE SEQUENCE</scope>
    <source>
        <tissue evidence="2">Shoot tissue taken approximately 20 cm above the soil surface</tissue>
    </source>
</reference>
<organism evidence="2">
    <name type="scientific">Arundo donax</name>
    <name type="common">Giant reed</name>
    <name type="synonym">Donax arundinaceus</name>
    <dbReference type="NCBI Taxonomy" id="35708"/>
    <lineage>
        <taxon>Eukaryota</taxon>
        <taxon>Viridiplantae</taxon>
        <taxon>Streptophyta</taxon>
        <taxon>Embryophyta</taxon>
        <taxon>Tracheophyta</taxon>
        <taxon>Spermatophyta</taxon>
        <taxon>Magnoliopsida</taxon>
        <taxon>Liliopsida</taxon>
        <taxon>Poales</taxon>
        <taxon>Poaceae</taxon>
        <taxon>PACMAD clade</taxon>
        <taxon>Arundinoideae</taxon>
        <taxon>Arundineae</taxon>
        <taxon>Arundo</taxon>
    </lineage>
</organism>
<evidence type="ECO:0000256" key="1">
    <source>
        <dbReference type="SAM" id="MobiDB-lite"/>
    </source>
</evidence>
<sequence length="155" mass="16691">MSLNTNTRRTIRSGASPAPTATSSILSNTAWKLVFMPQSMVRTNSTFSARVSPVIRWSSGYPLKVITRPRHGSSLSSDTRRPSATHTSMGRPDMLPETSHTATQLVSVPSARMSSTMRCHCRSATPPSSPREAMISCGSSAPAAIRFLPDLTSAR</sequence>
<name>A0A0A9DY77_ARUDO</name>
<protein>
    <submittedName>
        <fullName evidence="2">Uncharacterized protein</fullName>
    </submittedName>
</protein>
<feature type="region of interest" description="Disordered" evidence="1">
    <location>
        <begin position="1"/>
        <end position="22"/>
    </location>
</feature>
<dbReference type="AlphaFoldDB" id="A0A0A9DY77"/>
<accession>A0A0A9DY77</accession>
<reference evidence="2" key="1">
    <citation type="submission" date="2014-09" db="EMBL/GenBank/DDBJ databases">
        <authorList>
            <person name="Magalhaes I.L.F."/>
            <person name="Oliveira U."/>
            <person name="Santos F.R."/>
            <person name="Vidigal T.H.D.A."/>
            <person name="Brescovit A.D."/>
            <person name="Santos A.J."/>
        </authorList>
    </citation>
    <scope>NUCLEOTIDE SEQUENCE</scope>
    <source>
        <tissue evidence="2">Shoot tissue taken approximately 20 cm above the soil surface</tissue>
    </source>
</reference>
<dbReference type="EMBL" id="GBRH01205134">
    <property type="protein sequence ID" value="JAD92761.1"/>
    <property type="molecule type" value="Transcribed_RNA"/>
</dbReference>
<feature type="region of interest" description="Disordered" evidence="1">
    <location>
        <begin position="68"/>
        <end position="99"/>
    </location>
</feature>